<dbReference type="Gene3D" id="2.60.120.10">
    <property type="entry name" value="Jelly Rolls"/>
    <property type="match status" value="1"/>
</dbReference>
<dbReference type="InterPro" id="IPR014710">
    <property type="entry name" value="RmlC-like_jellyroll"/>
</dbReference>
<organism evidence="2 3">
    <name type="scientific">Rhodanobacter lindaniclasticus</name>
    <dbReference type="NCBI Taxonomy" id="75310"/>
    <lineage>
        <taxon>Bacteria</taxon>
        <taxon>Pseudomonadati</taxon>
        <taxon>Pseudomonadota</taxon>
        <taxon>Gammaproteobacteria</taxon>
        <taxon>Lysobacterales</taxon>
        <taxon>Rhodanobacteraceae</taxon>
        <taxon>Rhodanobacter</taxon>
    </lineage>
</organism>
<evidence type="ECO:0000313" key="3">
    <source>
        <dbReference type="Proteomes" id="UP000306317"/>
    </source>
</evidence>
<dbReference type="InterPro" id="IPR011051">
    <property type="entry name" value="RmlC_Cupin_sf"/>
</dbReference>
<evidence type="ECO:0000259" key="1">
    <source>
        <dbReference type="Pfam" id="PF12973"/>
    </source>
</evidence>
<dbReference type="Proteomes" id="UP000306317">
    <property type="component" value="Unassembled WGS sequence"/>
</dbReference>
<reference evidence="2 3" key="1">
    <citation type="submission" date="2017-02" db="EMBL/GenBank/DDBJ databases">
        <title>Whole genome sequencing of Rhodanobacter lindaniclasticus DSM 17932.</title>
        <authorList>
            <person name="Kumar S."/>
            <person name="Patil P."/>
            <person name="Patil P.B."/>
        </authorList>
    </citation>
    <scope>NUCLEOTIDE SEQUENCE [LARGE SCALE GENOMIC DNA]</scope>
    <source>
        <strain evidence="2 3">DSM 17932</strain>
    </source>
</reference>
<feature type="domain" description="ChrR-like cupin" evidence="1">
    <location>
        <begin position="20"/>
        <end position="97"/>
    </location>
</feature>
<dbReference type="InterPro" id="IPR025979">
    <property type="entry name" value="ChrR-like_cupin_dom"/>
</dbReference>
<dbReference type="OrthoDB" id="564955at2"/>
<dbReference type="Pfam" id="PF12973">
    <property type="entry name" value="Cupin_7"/>
    <property type="match status" value="1"/>
</dbReference>
<keyword evidence="3" id="KW-1185">Reference proteome</keyword>
<name>A0A4S3KDK8_9GAMM</name>
<dbReference type="SUPFAM" id="SSF51182">
    <property type="entry name" value="RmlC-like cupins"/>
    <property type="match status" value="1"/>
</dbReference>
<protein>
    <submittedName>
        <fullName evidence="2">Anti-sigma factor</fullName>
    </submittedName>
</protein>
<dbReference type="RefSeq" id="WP_136258962.1">
    <property type="nucleotide sequence ID" value="NZ_MWIO01000032.1"/>
</dbReference>
<dbReference type="AlphaFoldDB" id="A0A4S3KDK8"/>
<gene>
    <name evidence="2" type="ORF">B1991_12175</name>
</gene>
<evidence type="ECO:0000313" key="2">
    <source>
        <dbReference type="EMBL" id="THD06583.1"/>
    </source>
</evidence>
<sequence>MTTPSPRLHDYLPARFSTATARHWVPSSTPGKSSSPLRFFADDRGFVELLRMEPGVVMPLHRHTGEIHAYNLSGTRKLCTGELIGPGDYVYEPPGNTDWWKVVGDEPMLALVIVMGTVEFLGPGGVVTGRASASSQWAEYEGHCRSLGVATPDLRDR</sequence>
<dbReference type="EMBL" id="MWIO01000032">
    <property type="protein sequence ID" value="THD06583.1"/>
    <property type="molecule type" value="Genomic_DNA"/>
</dbReference>
<comment type="caution">
    <text evidence="2">The sequence shown here is derived from an EMBL/GenBank/DDBJ whole genome shotgun (WGS) entry which is preliminary data.</text>
</comment>
<proteinExistence type="predicted"/>
<accession>A0A4S3KDK8</accession>